<evidence type="ECO:0000313" key="1">
    <source>
        <dbReference type="EMBL" id="KAJ7319879.1"/>
    </source>
</evidence>
<dbReference type="AlphaFoldDB" id="A0A9Q0XQ36"/>
<keyword evidence="2" id="KW-1185">Reference proteome</keyword>
<dbReference type="Proteomes" id="UP001142489">
    <property type="component" value="Unassembled WGS sequence"/>
</dbReference>
<dbReference type="EMBL" id="JAPFRF010000010">
    <property type="protein sequence ID" value="KAJ7319879.1"/>
    <property type="molecule type" value="Genomic_DNA"/>
</dbReference>
<protein>
    <submittedName>
        <fullName evidence="1">Uncharacterized protein</fullName>
    </submittedName>
</protein>
<reference evidence="1" key="1">
    <citation type="journal article" date="2023" name="DNA Res.">
        <title>Chromosome-level genome assembly of Phrynocephalus forsythii using third-generation DNA sequencing and Hi-C analysis.</title>
        <authorList>
            <person name="Qi Y."/>
            <person name="Zhao W."/>
            <person name="Zhao Y."/>
            <person name="Niu C."/>
            <person name="Cao S."/>
            <person name="Zhang Y."/>
        </authorList>
    </citation>
    <scope>NUCLEOTIDE SEQUENCE</scope>
    <source>
        <tissue evidence="1">Muscle</tissue>
    </source>
</reference>
<name>A0A9Q0XQ36_9SAUR</name>
<comment type="caution">
    <text evidence="1">The sequence shown here is derived from an EMBL/GenBank/DDBJ whole genome shotgun (WGS) entry which is preliminary data.</text>
</comment>
<gene>
    <name evidence="1" type="ORF">JRQ81_019390</name>
</gene>
<evidence type="ECO:0000313" key="2">
    <source>
        <dbReference type="Proteomes" id="UP001142489"/>
    </source>
</evidence>
<sequence>MPSKQLALPSSLLLASLEHLQSKACWNATHLRMRSAFGRSLPRTPSEPSMSEFKPAQNAANLESESAQVIHYGGGKLSENYNGHIDEGPESEDVVLCYMRSLRQITNPLAAIKYFRKLQDYTKP</sequence>
<proteinExistence type="predicted"/>
<organism evidence="1 2">
    <name type="scientific">Phrynocephalus forsythii</name>
    <dbReference type="NCBI Taxonomy" id="171643"/>
    <lineage>
        <taxon>Eukaryota</taxon>
        <taxon>Metazoa</taxon>
        <taxon>Chordata</taxon>
        <taxon>Craniata</taxon>
        <taxon>Vertebrata</taxon>
        <taxon>Euteleostomi</taxon>
        <taxon>Lepidosauria</taxon>
        <taxon>Squamata</taxon>
        <taxon>Bifurcata</taxon>
        <taxon>Unidentata</taxon>
        <taxon>Episquamata</taxon>
        <taxon>Toxicofera</taxon>
        <taxon>Iguania</taxon>
        <taxon>Acrodonta</taxon>
        <taxon>Agamidae</taxon>
        <taxon>Agaminae</taxon>
        <taxon>Phrynocephalus</taxon>
    </lineage>
</organism>
<accession>A0A9Q0XQ36</accession>